<protein>
    <submittedName>
        <fullName evidence="5">Group 1 glycosyl transferase</fullName>
    </submittedName>
</protein>
<dbReference type="PATRIC" id="fig|1278073.3.peg.7605"/>
<dbReference type="STRING" id="1278073.MYSTI_07482"/>
<dbReference type="RefSeq" id="WP_015353007.1">
    <property type="nucleotide sequence ID" value="NC_020126.1"/>
</dbReference>
<evidence type="ECO:0000256" key="1">
    <source>
        <dbReference type="ARBA" id="ARBA00009481"/>
    </source>
</evidence>
<comment type="similarity">
    <text evidence="1">Belongs to the glycosyltransferase group 1 family. Glycosyltransferase 4 subfamily.</text>
</comment>
<dbReference type="GO" id="GO:0016757">
    <property type="term" value="F:glycosyltransferase activity"/>
    <property type="evidence" value="ECO:0007669"/>
    <property type="project" value="UniProtKB-KW"/>
</dbReference>
<dbReference type="Gene3D" id="3.40.50.2000">
    <property type="entry name" value="Glycogen Phosphorylase B"/>
    <property type="match status" value="2"/>
</dbReference>
<dbReference type="Pfam" id="PF13439">
    <property type="entry name" value="Glyco_transf_4"/>
    <property type="match status" value="1"/>
</dbReference>
<dbReference type="AlphaFoldDB" id="L7UQB3"/>
<feature type="domain" description="Glycosyltransferase subfamily 4-like N-terminal" evidence="4">
    <location>
        <begin position="13"/>
        <end position="161"/>
    </location>
</feature>
<accession>L7UQB3</accession>
<proteinExistence type="inferred from homology"/>
<dbReference type="Pfam" id="PF13692">
    <property type="entry name" value="Glyco_trans_1_4"/>
    <property type="match status" value="1"/>
</dbReference>
<name>L7UQB3_MYXSD</name>
<reference evidence="5 6" key="1">
    <citation type="journal article" date="2013" name="Genome Announc.">
        <title>Complete genome sequence of Myxococcus stipitatus strain DSM 14675, a fruiting myxobacterium.</title>
        <authorList>
            <person name="Huntley S."/>
            <person name="Kneip S."/>
            <person name="Treuner-Lange A."/>
            <person name="Sogaard-Andersen L."/>
        </authorList>
    </citation>
    <scope>NUCLEOTIDE SEQUENCE [LARGE SCALE GENOMIC DNA]</scope>
    <source>
        <strain evidence="6">DSM 14675 / JCM 12634 / Mx s8</strain>
    </source>
</reference>
<dbReference type="SUPFAM" id="SSF53756">
    <property type="entry name" value="UDP-Glycosyltransferase/glycogen phosphorylase"/>
    <property type="match status" value="1"/>
</dbReference>
<evidence type="ECO:0000313" key="5">
    <source>
        <dbReference type="EMBL" id="AGC48754.1"/>
    </source>
</evidence>
<organism evidence="5 6">
    <name type="scientific">Myxococcus stipitatus (strain DSM 14675 / JCM 12634 / Mx s8)</name>
    <dbReference type="NCBI Taxonomy" id="1278073"/>
    <lineage>
        <taxon>Bacteria</taxon>
        <taxon>Pseudomonadati</taxon>
        <taxon>Myxococcota</taxon>
        <taxon>Myxococcia</taxon>
        <taxon>Myxococcales</taxon>
        <taxon>Cystobacterineae</taxon>
        <taxon>Myxococcaceae</taxon>
        <taxon>Myxococcus</taxon>
    </lineage>
</organism>
<dbReference type="InterPro" id="IPR028098">
    <property type="entry name" value="Glyco_trans_4-like_N"/>
</dbReference>
<keyword evidence="6" id="KW-1185">Reference proteome</keyword>
<sequence length="363" mass="40182">MNFVFVGTSLGARGTETHLVCLVQALVRAGHHVVTVAREGGYIAREFRAQGLPVEPGVFRNAADFRGLLSVSRAIRRTRPHWLVGSFGHEYWPVLAMGAWTGTPVALFRHLNSRLKAMSRRLLPRWARRFIVVSEAMRSNLVAQGVPSERIQCLYNPVDVDHFRVDEAERAAAREALGVGEQEVLVGFVGALKPEKGAFRLAEAFNRAMPQSPHLRALWVGEEAAHAHLRQRFSPGLQDRHILKGWTRDMRTLYAAMDVATMPSEWVEPFGRVSIEAQACGVPVLASRIGGLPETLLEGRTGLLLPPGDVAAWSDALVTLARMEPAQRRSMGEAGTRFVRERFAAERISREFISLLESSGAQV</sequence>
<dbReference type="PANTHER" id="PTHR12526:SF640">
    <property type="entry name" value="COLANIC ACID BIOSYNTHESIS GLYCOSYLTRANSFERASE WCAL-RELATED"/>
    <property type="match status" value="1"/>
</dbReference>
<evidence type="ECO:0000313" key="6">
    <source>
        <dbReference type="Proteomes" id="UP000011131"/>
    </source>
</evidence>
<keyword evidence="2" id="KW-0328">Glycosyltransferase</keyword>
<gene>
    <name evidence="5" type="ordered locus">MYSTI_07482</name>
</gene>
<evidence type="ECO:0000259" key="4">
    <source>
        <dbReference type="Pfam" id="PF13439"/>
    </source>
</evidence>
<evidence type="ECO:0000256" key="3">
    <source>
        <dbReference type="ARBA" id="ARBA00022679"/>
    </source>
</evidence>
<dbReference type="EMBL" id="CP004025">
    <property type="protein sequence ID" value="AGC48754.1"/>
    <property type="molecule type" value="Genomic_DNA"/>
</dbReference>
<dbReference type="PANTHER" id="PTHR12526">
    <property type="entry name" value="GLYCOSYLTRANSFERASE"/>
    <property type="match status" value="1"/>
</dbReference>
<dbReference type="KEGG" id="msd:MYSTI_07482"/>
<dbReference type="HOGENOM" id="CLU_009583_0_3_7"/>
<evidence type="ECO:0000256" key="2">
    <source>
        <dbReference type="ARBA" id="ARBA00022676"/>
    </source>
</evidence>
<dbReference type="Proteomes" id="UP000011131">
    <property type="component" value="Chromosome"/>
</dbReference>
<keyword evidence="3 5" id="KW-0808">Transferase</keyword>
<dbReference type="eggNOG" id="COG0438">
    <property type="taxonomic scope" value="Bacteria"/>
</dbReference>
<dbReference type="CDD" id="cd03801">
    <property type="entry name" value="GT4_PimA-like"/>
    <property type="match status" value="1"/>
</dbReference>